<sequence length="67" mass="7607">MSDNTHKLLSSLAEDPETLERFKKDPEGVMKEYGVPEDHQKLILSGDKEKLADEAGIDHNKLQFIII</sequence>
<comment type="caution">
    <text evidence="1">The sequence shown here is derived from an EMBL/GenBank/DDBJ whole genome shotgun (WGS) entry which is preliminary data.</text>
</comment>
<dbReference type="EMBL" id="QUZK01000047">
    <property type="protein sequence ID" value="RFF29366.1"/>
    <property type="molecule type" value="Genomic_DNA"/>
</dbReference>
<dbReference type="Gene3D" id="1.10.700.10">
    <property type="entry name" value="Dioxygenase LigAB, LigA subunit"/>
    <property type="match status" value="1"/>
</dbReference>
<evidence type="ECO:0000313" key="2">
    <source>
        <dbReference type="Proteomes" id="UP000260351"/>
    </source>
</evidence>
<organism evidence="1 2">
    <name type="scientific">Wenzhouxiangella sediminis</name>
    <dbReference type="NCBI Taxonomy" id="1792836"/>
    <lineage>
        <taxon>Bacteria</taxon>
        <taxon>Pseudomonadati</taxon>
        <taxon>Pseudomonadota</taxon>
        <taxon>Gammaproteobacteria</taxon>
        <taxon>Chromatiales</taxon>
        <taxon>Wenzhouxiangellaceae</taxon>
        <taxon>Wenzhouxiangella</taxon>
    </lineage>
</organism>
<proteinExistence type="predicted"/>
<dbReference type="Proteomes" id="UP000260351">
    <property type="component" value="Unassembled WGS sequence"/>
</dbReference>
<keyword evidence="2" id="KW-1185">Reference proteome</keyword>
<dbReference type="OrthoDB" id="6197820at2"/>
<accession>A0A3E1K602</accession>
<dbReference type="SUPFAM" id="SSF48076">
    <property type="entry name" value="LigA subunit of an aromatic-ring-opening dioxygenase LigAB"/>
    <property type="match status" value="1"/>
</dbReference>
<dbReference type="RefSeq" id="WP_116651589.1">
    <property type="nucleotide sequence ID" value="NZ_QUZK01000047.1"/>
</dbReference>
<evidence type="ECO:0000313" key="1">
    <source>
        <dbReference type="EMBL" id="RFF29366.1"/>
    </source>
</evidence>
<gene>
    <name evidence="1" type="ORF">DZC52_13020</name>
</gene>
<dbReference type="AlphaFoldDB" id="A0A3E1K602"/>
<name>A0A3E1K602_9GAMM</name>
<protein>
    <submittedName>
        <fullName evidence="1">Uncharacterized protein</fullName>
    </submittedName>
</protein>
<dbReference type="InterPro" id="IPR036622">
    <property type="entry name" value="LigA_sf"/>
</dbReference>
<reference evidence="1 2" key="1">
    <citation type="submission" date="2018-08" db="EMBL/GenBank/DDBJ databases">
        <title>Wenzhouxiangella salilacus sp. nov., a novel bacterium isolated from a saline lake in Xinjiang Province, China.</title>
        <authorList>
            <person name="Han S."/>
        </authorList>
    </citation>
    <scope>NUCLEOTIDE SEQUENCE [LARGE SCALE GENOMIC DNA]</scope>
    <source>
        <strain evidence="1 2">XDB06</strain>
    </source>
</reference>